<protein>
    <submittedName>
        <fullName evidence="4">Short chain dehydrogenase</fullName>
    </submittedName>
</protein>
<dbReference type="PANTHER" id="PTHR44229">
    <property type="entry name" value="15-HYDROXYPROSTAGLANDIN DEHYDROGENASE [NAD(+)]"/>
    <property type="match status" value="1"/>
</dbReference>
<evidence type="ECO:0000256" key="1">
    <source>
        <dbReference type="ARBA" id="ARBA00006484"/>
    </source>
</evidence>
<dbReference type="PANTHER" id="PTHR44229:SF4">
    <property type="entry name" value="15-HYDROXYPROSTAGLANDIN DEHYDROGENASE [NAD(+)]"/>
    <property type="match status" value="1"/>
</dbReference>
<comment type="caution">
    <text evidence="4">The sequence shown here is derived from an EMBL/GenBank/DDBJ whole genome shotgun (WGS) entry which is preliminary data.</text>
</comment>
<evidence type="ECO:0000313" key="4">
    <source>
        <dbReference type="EMBL" id="RDW92380.1"/>
    </source>
</evidence>
<dbReference type="EMBL" id="PDLN01000002">
    <property type="protein sequence ID" value="RDW92380.1"/>
    <property type="molecule type" value="Genomic_DNA"/>
</dbReference>
<dbReference type="OrthoDB" id="37659at2759"/>
<sequence>MTSSKLAGKSVIVTGGGSGIGLAIVRFFAEQRSVVTIFDISQENGTSVLADLRTEYPQAQLSFKRCDISDWEAQKKAFDDVYQETGTIDIVIANAGISERGNFLSRDDGEAQKPTLTTLDVNVSGTLYSVKLGIHYMRKSSASEKGSIICTASNAGIYPFPIAPLYATSKHAVVGAVRSLARPLALEGIQINGLAPAVLETNIAPDKKLFSAMILTPMSSITNAVRELVTRPELTGIMAEVHEDKFTFRDPPAFVDENTGKNIEMFWQLGYA</sequence>
<proteinExistence type="inferred from homology"/>
<dbReference type="InterPro" id="IPR036291">
    <property type="entry name" value="NAD(P)-bd_dom_sf"/>
</dbReference>
<dbReference type="GO" id="GO:0005737">
    <property type="term" value="C:cytoplasm"/>
    <property type="evidence" value="ECO:0007669"/>
    <property type="project" value="TreeGrafter"/>
</dbReference>
<dbReference type="PRINTS" id="PR00081">
    <property type="entry name" value="GDHRDH"/>
</dbReference>
<dbReference type="GO" id="GO:0016616">
    <property type="term" value="F:oxidoreductase activity, acting on the CH-OH group of donors, NAD or NADP as acceptor"/>
    <property type="evidence" value="ECO:0007669"/>
    <property type="project" value="TreeGrafter"/>
</dbReference>
<dbReference type="InterPro" id="IPR002347">
    <property type="entry name" value="SDR_fam"/>
</dbReference>
<evidence type="ECO:0000256" key="3">
    <source>
        <dbReference type="RuleBase" id="RU000363"/>
    </source>
</evidence>
<evidence type="ECO:0000313" key="5">
    <source>
        <dbReference type="Proteomes" id="UP000256328"/>
    </source>
</evidence>
<dbReference type="PRINTS" id="PR00080">
    <property type="entry name" value="SDRFAMILY"/>
</dbReference>
<name>A0A3D8T1H7_9HELO</name>
<evidence type="ECO:0000256" key="2">
    <source>
        <dbReference type="ARBA" id="ARBA00023002"/>
    </source>
</evidence>
<gene>
    <name evidence="4" type="ORF">BP5796_01774</name>
</gene>
<dbReference type="Gene3D" id="3.40.50.720">
    <property type="entry name" value="NAD(P)-binding Rossmann-like Domain"/>
    <property type="match status" value="1"/>
</dbReference>
<comment type="similarity">
    <text evidence="1 3">Belongs to the short-chain dehydrogenases/reductases (SDR) family.</text>
</comment>
<dbReference type="Proteomes" id="UP000256328">
    <property type="component" value="Unassembled WGS sequence"/>
</dbReference>
<keyword evidence="2" id="KW-0560">Oxidoreductase</keyword>
<dbReference type="AlphaFoldDB" id="A0A3D8T1H7"/>
<dbReference type="SUPFAM" id="SSF51735">
    <property type="entry name" value="NAD(P)-binding Rossmann-fold domains"/>
    <property type="match status" value="1"/>
</dbReference>
<dbReference type="Pfam" id="PF00106">
    <property type="entry name" value="adh_short"/>
    <property type="match status" value="1"/>
</dbReference>
<accession>A0A3D8T1H7</accession>
<keyword evidence="5" id="KW-1185">Reference proteome</keyword>
<reference evidence="4 5" key="1">
    <citation type="journal article" date="2018" name="IMA Fungus">
        <title>IMA Genome-F 9: Draft genome sequence of Annulohypoxylon stygium, Aspergillus mulundensis, Berkeleyomyces basicola (syn. Thielaviopsis basicola), Ceratocystis smalleyi, two Cercospora beticola strains, Coleophoma cylindrospora, Fusarium fracticaudum, Phialophora cf. hyalina, and Morchella septimelata.</title>
        <authorList>
            <person name="Wingfield B.D."/>
            <person name="Bills G.F."/>
            <person name="Dong Y."/>
            <person name="Huang W."/>
            <person name="Nel W.J."/>
            <person name="Swalarsk-Parry B.S."/>
            <person name="Vaghefi N."/>
            <person name="Wilken P.M."/>
            <person name="An Z."/>
            <person name="de Beer Z.W."/>
            <person name="De Vos L."/>
            <person name="Chen L."/>
            <person name="Duong T.A."/>
            <person name="Gao Y."/>
            <person name="Hammerbacher A."/>
            <person name="Kikkert J.R."/>
            <person name="Li Y."/>
            <person name="Li H."/>
            <person name="Li K."/>
            <person name="Li Q."/>
            <person name="Liu X."/>
            <person name="Ma X."/>
            <person name="Naidoo K."/>
            <person name="Pethybridge S.J."/>
            <person name="Sun J."/>
            <person name="Steenkamp E.T."/>
            <person name="van der Nest M.A."/>
            <person name="van Wyk S."/>
            <person name="Wingfield M.J."/>
            <person name="Xiong C."/>
            <person name="Yue Q."/>
            <person name="Zhang X."/>
        </authorList>
    </citation>
    <scope>NUCLEOTIDE SEQUENCE [LARGE SCALE GENOMIC DNA]</scope>
    <source>
        <strain evidence="4 5">BP5796</strain>
    </source>
</reference>
<organism evidence="4 5">
    <name type="scientific">Coleophoma crateriformis</name>
    <dbReference type="NCBI Taxonomy" id="565419"/>
    <lineage>
        <taxon>Eukaryota</taxon>
        <taxon>Fungi</taxon>
        <taxon>Dikarya</taxon>
        <taxon>Ascomycota</taxon>
        <taxon>Pezizomycotina</taxon>
        <taxon>Leotiomycetes</taxon>
        <taxon>Helotiales</taxon>
        <taxon>Dermateaceae</taxon>
        <taxon>Coleophoma</taxon>
    </lineage>
</organism>